<reference evidence="1 2" key="1">
    <citation type="journal article" date="2018" name="PLoS Genet.">
        <title>Population sequencing reveals clonal diversity and ancestral inbreeding in the grapevine cultivar Chardonnay.</title>
        <authorList>
            <person name="Roach M.J."/>
            <person name="Johnson D.L."/>
            <person name="Bohlmann J."/>
            <person name="van Vuuren H.J."/>
            <person name="Jones S.J."/>
            <person name="Pretorius I.S."/>
            <person name="Schmidt S.A."/>
            <person name="Borneman A.R."/>
        </authorList>
    </citation>
    <scope>NUCLEOTIDE SEQUENCE [LARGE SCALE GENOMIC DNA]</scope>
    <source>
        <strain evidence="2">cv. Chardonnay</strain>
        <tissue evidence="1">Leaf</tissue>
    </source>
</reference>
<gene>
    <name evidence="1" type="ORF">CK203_101864</name>
</gene>
<name>A0A438CGH1_VITVI</name>
<accession>A0A438CGH1</accession>
<comment type="caution">
    <text evidence="1">The sequence shown here is derived from an EMBL/GenBank/DDBJ whole genome shotgun (WGS) entry which is preliminary data.</text>
</comment>
<dbReference type="EMBL" id="QGNW01002239">
    <property type="protein sequence ID" value="RVW22308.1"/>
    <property type="molecule type" value="Genomic_DNA"/>
</dbReference>
<organism evidence="1 2">
    <name type="scientific">Vitis vinifera</name>
    <name type="common">Grape</name>
    <dbReference type="NCBI Taxonomy" id="29760"/>
    <lineage>
        <taxon>Eukaryota</taxon>
        <taxon>Viridiplantae</taxon>
        <taxon>Streptophyta</taxon>
        <taxon>Embryophyta</taxon>
        <taxon>Tracheophyta</taxon>
        <taxon>Spermatophyta</taxon>
        <taxon>Magnoliopsida</taxon>
        <taxon>eudicotyledons</taxon>
        <taxon>Gunneridae</taxon>
        <taxon>Pentapetalae</taxon>
        <taxon>rosids</taxon>
        <taxon>Vitales</taxon>
        <taxon>Vitaceae</taxon>
        <taxon>Viteae</taxon>
        <taxon>Vitis</taxon>
    </lineage>
</organism>
<proteinExistence type="predicted"/>
<dbReference type="AlphaFoldDB" id="A0A438CGH1"/>
<sequence>MPVLMLLSFWAEVHYNSIYFKGGFNSDVPEFETKKKKRWWSFRNKQFESQDECTTEW</sequence>
<protein>
    <submittedName>
        <fullName evidence="1">Uncharacterized protein</fullName>
    </submittedName>
</protein>
<evidence type="ECO:0000313" key="2">
    <source>
        <dbReference type="Proteomes" id="UP000288805"/>
    </source>
</evidence>
<evidence type="ECO:0000313" key="1">
    <source>
        <dbReference type="EMBL" id="RVW22308.1"/>
    </source>
</evidence>
<dbReference type="Proteomes" id="UP000288805">
    <property type="component" value="Unassembled WGS sequence"/>
</dbReference>